<dbReference type="Pfam" id="PF06775">
    <property type="entry name" value="Seipin"/>
    <property type="match status" value="1"/>
</dbReference>
<dbReference type="KEGG" id="pco:PHACADRAFT_134396"/>
<evidence type="ECO:0000256" key="6">
    <source>
        <dbReference type="ARBA" id="ARBA00023136"/>
    </source>
</evidence>
<dbReference type="EMBL" id="JH930468">
    <property type="protein sequence ID" value="EKM61145.1"/>
    <property type="molecule type" value="Genomic_DNA"/>
</dbReference>
<comment type="subcellular location">
    <subcellularLocation>
        <location evidence="1">Endoplasmic reticulum membrane</location>
        <topology evidence="1">Multi-pass membrane protein</topology>
    </subcellularLocation>
</comment>
<evidence type="ECO:0000313" key="9">
    <source>
        <dbReference type="Proteomes" id="UP000008370"/>
    </source>
</evidence>
<feature type="transmembrane region" description="Helical" evidence="7">
    <location>
        <begin position="54"/>
        <end position="79"/>
    </location>
</feature>
<evidence type="ECO:0000256" key="2">
    <source>
        <dbReference type="ARBA" id="ARBA00022692"/>
    </source>
</evidence>
<dbReference type="InParanoid" id="K5WNW3"/>
<evidence type="ECO:0000256" key="4">
    <source>
        <dbReference type="ARBA" id="ARBA00022989"/>
    </source>
</evidence>
<evidence type="ECO:0000256" key="7">
    <source>
        <dbReference type="SAM" id="Phobius"/>
    </source>
</evidence>
<proteinExistence type="predicted"/>
<keyword evidence="9" id="KW-1185">Reference proteome</keyword>
<dbReference type="PANTHER" id="PTHR21212">
    <property type="entry name" value="BERNARDINELLI-SEIP CONGENITAL LIPODYSTROPHY 2 HOMOLOG BSCL2 PROTEIN"/>
    <property type="match status" value="1"/>
</dbReference>
<dbReference type="CDD" id="cd23995">
    <property type="entry name" value="Seipin_BSCL2_like"/>
    <property type="match status" value="1"/>
</dbReference>
<keyword evidence="4 7" id="KW-1133">Transmembrane helix</keyword>
<protein>
    <submittedName>
        <fullName evidence="8">Uncharacterized protein</fullName>
    </submittedName>
</protein>
<evidence type="ECO:0000313" key="8">
    <source>
        <dbReference type="EMBL" id="EKM61145.1"/>
    </source>
</evidence>
<keyword evidence="3" id="KW-0256">Endoplasmic reticulum</keyword>
<dbReference type="STRING" id="650164.K5WNW3"/>
<sequence>MEVIQADDKKHVVSGDRAQDELADYPWVIRTPLKLCVDFISSGFRLVRPYAPQLIPLAVFVSAIPALLFFSFSSGWFVWRSIAVGWEIPLYLQYGDGVSPYTSVSLPALVSRQAYDISLHLQVPTNPSNIDLGNFMVDITITSGNNHTVATSRRTALVFPKFSTPLSIIWNKPGMAELNIPMLDNVEFGTVSAFARVEIGRRDHWKTIRSGEGRELSVSSAMLRGVVVSRKERRAK</sequence>
<evidence type="ECO:0000256" key="3">
    <source>
        <dbReference type="ARBA" id="ARBA00022824"/>
    </source>
</evidence>
<dbReference type="GO" id="GO:0140042">
    <property type="term" value="P:lipid droplet formation"/>
    <property type="evidence" value="ECO:0007669"/>
    <property type="project" value="UniProtKB-ARBA"/>
</dbReference>
<reference evidence="8 9" key="1">
    <citation type="journal article" date="2012" name="BMC Genomics">
        <title>Comparative genomics of the white-rot fungi, Phanerochaete carnosa and P. chrysosporium, to elucidate the genetic basis of the distinct wood types they colonize.</title>
        <authorList>
            <person name="Suzuki H."/>
            <person name="MacDonald J."/>
            <person name="Syed K."/>
            <person name="Salamov A."/>
            <person name="Hori C."/>
            <person name="Aerts A."/>
            <person name="Henrissat B."/>
            <person name="Wiebenga A."/>
            <person name="vanKuyk P.A."/>
            <person name="Barry K."/>
            <person name="Lindquist E."/>
            <person name="LaButti K."/>
            <person name="Lapidus A."/>
            <person name="Lucas S."/>
            <person name="Coutinho P."/>
            <person name="Gong Y."/>
            <person name="Samejima M."/>
            <person name="Mahadevan R."/>
            <person name="Abou-Zaid M."/>
            <person name="de Vries R.P."/>
            <person name="Igarashi K."/>
            <person name="Yadav J.S."/>
            <person name="Grigoriev I.V."/>
            <person name="Master E.R."/>
        </authorList>
    </citation>
    <scope>NUCLEOTIDE SEQUENCE [LARGE SCALE GENOMIC DNA]</scope>
    <source>
        <strain evidence="8 9">HHB-10118-sp</strain>
    </source>
</reference>
<dbReference type="AlphaFoldDB" id="K5WNW3"/>
<keyword evidence="5" id="KW-0443">Lipid metabolism</keyword>
<organism evidence="8 9">
    <name type="scientific">Phanerochaete carnosa (strain HHB-10118-sp)</name>
    <name type="common">White-rot fungus</name>
    <name type="synonym">Peniophora carnosa</name>
    <dbReference type="NCBI Taxonomy" id="650164"/>
    <lineage>
        <taxon>Eukaryota</taxon>
        <taxon>Fungi</taxon>
        <taxon>Dikarya</taxon>
        <taxon>Basidiomycota</taxon>
        <taxon>Agaricomycotina</taxon>
        <taxon>Agaricomycetes</taxon>
        <taxon>Polyporales</taxon>
        <taxon>Phanerochaetaceae</taxon>
        <taxon>Phanerochaete</taxon>
    </lineage>
</organism>
<evidence type="ECO:0000256" key="1">
    <source>
        <dbReference type="ARBA" id="ARBA00004477"/>
    </source>
</evidence>
<dbReference type="InterPro" id="IPR009617">
    <property type="entry name" value="Seipin"/>
</dbReference>
<dbReference type="GO" id="GO:0005789">
    <property type="term" value="C:endoplasmic reticulum membrane"/>
    <property type="evidence" value="ECO:0007669"/>
    <property type="project" value="UniProtKB-SubCell"/>
</dbReference>
<dbReference type="RefSeq" id="XP_007390577.1">
    <property type="nucleotide sequence ID" value="XM_007390515.1"/>
</dbReference>
<keyword evidence="2 7" id="KW-0812">Transmembrane</keyword>
<dbReference type="GeneID" id="18908298"/>
<dbReference type="OrthoDB" id="3990054at2759"/>
<keyword evidence="6 7" id="KW-0472">Membrane</keyword>
<dbReference type="PANTHER" id="PTHR21212:SF0">
    <property type="entry name" value="SEIPIN"/>
    <property type="match status" value="1"/>
</dbReference>
<dbReference type="HOGENOM" id="CLU_102639_0_0_1"/>
<name>K5WNW3_PHACS</name>
<dbReference type="GO" id="GO:0006629">
    <property type="term" value="P:lipid metabolic process"/>
    <property type="evidence" value="ECO:0007669"/>
    <property type="project" value="UniProtKB-KW"/>
</dbReference>
<evidence type="ECO:0000256" key="5">
    <source>
        <dbReference type="ARBA" id="ARBA00023098"/>
    </source>
</evidence>
<dbReference type="Proteomes" id="UP000008370">
    <property type="component" value="Unassembled WGS sequence"/>
</dbReference>
<gene>
    <name evidence="8" type="ORF">PHACADRAFT_134396</name>
</gene>
<accession>K5WNW3</accession>